<dbReference type="Pfam" id="PF13439">
    <property type="entry name" value="Glyco_transf_4"/>
    <property type="match status" value="1"/>
</dbReference>
<dbReference type="InterPro" id="IPR050194">
    <property type="entry name" value="Glycosyltransferase_grp1"/>
</dbReference>
<dbReference type="AlphaFoldDB" id="A0A257SQ38"/>
<dbReference type="PANTHER" id="PTHR45947:SF3">
    <property type="entry name" value="SULFOQUINOVOSYL TRANSFERASE SQD2"/>
    <property type="match status" value="1"/>
</dbReference>
<accession>A0A257SQ38</accession>
<dbReference type="PANTHER" id="PTHR45947">
    <property type="entry name" value="SULFOQUINOVOSYL TRANSFERASE SQD2"/>
    <property type="match status" value="1"/>
</dbReference>
<comment type="caution">
    <text evidence="2">The sequence shown here is derived from an EMBL/GenBank/DDBJ whole genome shotgun (WGS) entry which is preliminary data.</text>
</comment>
<gene>
    <name evidence="2" type="ORF">B7Z70_12030</name>
</gene>
<feature type="domain" description="Glycosyltransferase subfamily 4-like N-terminal" evidence="1">
    <location>
        <begin position="19"/>
        <end position="166"/>
    </location>
</feature>
<reference evidence="2 3" key="1">
    <citation type="submission" date="2017-03" db="EMBL/GenBank/DDBJ databases">
        <title>Lifting the veil on microbial sulfur biogeochemistry in mining wastewaters.</title>
        <authorList>
            <person name="Kantor R.S."/>
            <person name="Colenbrander Nelson T."/>
            <person name="Marshall S."/>
            <person name="Bennett D."/>
            <person name="Apte S."/>
            <person name="Camacho D."/>
            <person name="Thomas B.C."/>
            <person name="Warren L.A."/>
            <person name="Banfield J.F."/>
        </authorList>
    </citation>
    <scope>NUCLEOTIDE SEQUENCE [LARGE SCALE GENOMIC DNA]</scope>
    <source>
        <strain evidence="2">21-59-9</strain>
    </source>
</reference>
<dbReference type="GO" id="GO:0016757">
    <property type="term" value="F:glycosyltransferase activity"/>
    <property type="evidence" value="ECO:0007669"/>
    <property type="project" value="UniProtKB-ARBA"/>
</dbReference>
<dbReference type="InterPro" id="IPR028098">
    <property type="entry name" value="Glyco_trans_4-like_N"/>
</dbReference>
<protein>
    <submittedName>
        <fullName evidence="2">Glycosyl transferase family 1</fullName>
    </submittedName>
</protein>
<evidence type="ECO:0000313" key="3">
    <source>
        <dbReference type="Proteomes" id="UP000216779"/>
    </source>
</evidence>
<dbReference type="SUPFAM" id="SSF53756">
    <property type="entry name" value="UDP-Glycosyltransferase/glycogen phosphorylase"/>
    <property type="match status" value="1"/>
</dbReference>
<dbReference type="EMBL" id="NCBC01000573">
    <property type="protein sequence ID" value="OYV74386.1"/>
    <property type="molecule type" value="Genomic_DNA"/>
</dbReference>
<feature type="non-terminal residue" evidence="2">
    <location>
        <position position="175"/>
    </location>
</feature>
<organism evidence="2 3">
    <name type="scientific">Acidithiobacillus ferrivorans</name>
    <dbReference type="NCBI Taxonomy" id="160808"/>
    <lineage>
        <taxon>Bacteria</taxon>
        <taxon>Pseudomonadati</taxon>
        <taxon>Pseudomonadota</taxon>
        <taxon>Acidithiobacillia</taxon>
        <taxon>Acidithiobacillales</taxon>
        <taxon>Acidithiobacillaceae</taxon>
        <taxon>Acidithiobacillus</taxon>
    </lineage>
</organism>
<evidence type="ECO:0000313" key="2">
    <source>
        <dbReference type="EMBL" id="OYV74386.1"/>
    </source>
</evidence>
<name>A0A257SQ38_9PROT</name>
<evidence type="ECO:0000259" key="1">
    <source>
        <dbReference type="Pfam" id="PF13439"/>
    </source>
</evidence>
<dbReference type="Gene3D" id="3.40.50.2000">
    <property type="entry name" value="Glycogen Phosphorylase B"/>
    <property type="match status" value="1"/>
</dbReference>
<proteinExistence type="predicted"/>
<keyword evidence="2" id="KW-0808">Transferase</keyword>
<dbReference type="Proteomes" id="UP000216779">
    <property type="component" value="Unassembled WGS sequence"/>
</dbReference>
<sequence length="175" mass="19891">MSEGFAHLALITETYPPEVNGVAHTLQRMVVHLRERGYRVTVLRPQQTGERAGGDLFRALSLPFYPQVRVGYSLPGHIGQRLRALRPDLVHIATEGPLGLAGLRAARHLKIPMVSSFHTNFDGYARHYRLQFLQGLVLRYLRCFHNATRKTLVPSRGTFAHLQAQGFLNLAMWRR</sequence>